<keyword evidence="3" id="KW-0808">Transferase</keyword>
<keyword evidence="5" id="KW-0735">Signal-anchor</keyword>
<dbReference type="EMBL" id="MRZV01000005">
    <property type="protein sequence ID" value="PIK62802.1"/>
    <property type="molecule type" value="Genomic_DNA"/>
</dbReference>
<dbReference type="OrthoDB" id="514299at2759"/>
<protein>
    <recommendedName>
        <fullName evidence="12">Galactosylceramide sulfotransferase</fullName>
    </recommendedName>
</protein>
<keyword evidence="8" id="KW-0472">Membrane</keyword>
<dbReference type="Pfam" id="PF06990">
    <property type="entry name" value="Gal-3-0_sulfotr"/>
    <property type="match status" value="1"/>
</dbReference>
<evidence type="ECO:0000256" key="2">
    <source>
        <dbReference type="ARBA" id="ARBA00008124"/>
    </source>
</evidence>
<evidence type="ECO:0000256" key="1">
    <source>
        <dbReference type="ARBA" id="ARBA00004323"/>
    </source>
</evidence>
<evidence type="ECO:0000256" key="6">
    <source>
        <dbReference type="ARBA" id="ARBA00022989"/>
    </source>
</evidence>
<evidence type="ECO:0000256" key="8">
    <source>
        <dbReference type="ARBA" id="ARBA00023136"/>
    </source>
</evidence>
<dbReference type="Proteomes" id="UP000230750">
    <property type="component" value="Unassembled WGS sequence"/>
</dbReference>
<dbReference type="GO" id="GO:0001733">
    <property type="term" value="F:galactosylceramide sulfotransferase activity"/>
    <property type="evidence" value="ECO:0007669"/>
    <property type="project" value="InterPro"/>
</dbReference>
<dbReference type="Gene3D" id="3.40.50.300">
    <property type="entry name" value="P-loop containing nucleotide triphosphate hydrolases"/>
    <property type="match status" value="1"/>
</dbReference>
<sequence>MDTFMKPGTRYITILRYPGTQFESAFVHFQMDDAFPILVKNRLKSASINDRLKEWFKHPKQYLEKLKQLKWEGQVGLRYYYAQNNQLFDLGLDVRYHNNETMVRDYIAKLDEELDMVLITEYIEESLLVMKKQFSWQLEDILFVPKNQRTEQAKLGEISQSLRHKIDNWNRLDVRLYQHFNESLWRKVKEYGPNFDQDLANYRDRLADTFDRCTEGTYVFRQGGTFKISITNQPKTQINCAC</sequence>
<dbReference type="PANTHER" id="PTHR14647">
    <property type="entry name" value="GALACTOSE-3-O-SULFOTRANSFERASE"/>
    <property type="match status" value="1"/>
</dbReference>
<reference evidence="10 11" key="1">
    <citation type="journal article" date="2017" name="PLoS Biol.">
        <title>The sea cucumber genome provides insights into morphological evolution and visceral regeneration.</title>
        <authorList>
            <person name="Zhang X."/>
            <person name="Sun L."/>
            <person name="Yuan J."/>
            <person name="Sun Y."/>
            <person name="Gao Y."/>
            <person name="Zhang L."/>
            <person name="Li S."/>
            <person name="Dai H."/>
            <person name="Hamel J.F."/>
            <person name="Liu C."/>
            <person name="Yu Y."/>
            <person name="Liu S."/>
            <person name="Lin W."/>
            <person name="Guo K."/>
            <person name="Jin S."/>
            <person name="Xu P."/>
            <person name="Storey K.B."/>
            <person name="Huan P."/>
            <person name="Zhang T."/>
            <person name="Zhou Y."/>
            <person name="Zhang J."/>
            <person name="Lin C."/>
            <person name="Li X."/>
            <person name="Xing L."/>
            <person name="Huo D."/>
            <person name="Sun M."/>
            <person name="Wang L."/>
            <person name="Mercier A."/>
            <person name="Li F."/>
            <person name="Yang H."/>
            <person name="Xiang J."/>
        </authorList>
    </citation>
    <scope>NUCLEOTIDE SEQUENCE [LARGE SCALE GENOMIC DNA]</scope>
    <source>
        <strain evidence="10">Shaxun</strain>
        <tissue evidence="10">Muscle</tissue>
    </source>
</reference>
<dbReference type="GO" id="GO:0000139">
    <property type="term" value="C:Golgi membrane"/>
    <property type="evidence" value="ECO:0007669"/>
    <property type="project" value="UniProtKB-SubCell"/>
</dbReference>
<evidence type="ECO:0000313" key="11">
    <source>
        <dbReference type="Proteomes" id="UP000230750"/>
    </source>
</evidence>
<dbReference type="STRING" id="307972.A0A2G8LRF6"/>
<comment type="subcellular location">
    <subcellularLocation>
        <location evidence="1">Golgi apparatus membrane</location>
        <topology evidence="1">Single-pass type II membrane protein</topology>
    </subcellularLocation>
</comment>
<gene>
    <name evidence="10" type="ORF">BSL78_00253</name>
</gene>
<dbReference type="InterPro" id="IPR027417">
    <property type="entry name" value="P-loop_NTPase"/>
</dbReference>
<evidence type="ECO:0000256" key="4">
    <source>
        <dbReference type="ARBA" id="ARBA00022692"/>
    </source>
</evidence>
<organism evidence="10 11">
    <name type="scientific">Stichopus japonicus</name>
    <name type="common">Sea cucumber</name>
    <dbReference type="NCBI Taxonomy" id="307972"/>
    <lineage>
        <taxon>Eukaryota</taxon>
        <taxon>Metazoa</taxon>
        <taxon>Echinodermata</taxon>
        <taxon>Eleutherozoa</taxon>
        <taxon>Echinozoa</taxon>
        <taxon>Holothuroidea</taxon>
        <taxon>Aspidochirotacea</taxon>
        <taxon>Aspidochirotida</taxon>
        <taxon>Stichopodidae</taxon>
        <taxon>Apostichopus</taxon>
    </lineage>
</organism>
<accession>A0A2G8LRF6</accession>
<dbReference type="AlphaFoldDB" id="A0A2G8LRF6"/>
<keyword evidence="6" id="KW-1133">Transmembrane helix</keyword>
<evidence type="ECO:0000256" key="9">
    <source>
        <dbReference type="ARBA" id="ARBA00023180"/>
    </source>
</evidence>
<keyword evidence="9" id="KW-0325">Glycoprotein</keyword>
<evidence type="ECO:0008006" key="12">
    <source>
        <dbReference type="Google" id="ProtNLM"/>
    </source>
</evidence>
<comment type="similarity">
    <text evidence="2">Belongs to the galactose-3-O-sulfotransferase family.</text>
</comment>
<evidence type="ECO:0000256" key="7">
    <source>
        <dbReference type="ARBA" id="ARBA00023034"/>
    </source>
</evidence>
<dbReference type="PANTHER" id="PTHR14647:SF85">
    <property type="entry name" value="GALACTOSYLCERAMIDE SULFOTRANSFERASE-LIKE"/>
    <property type="match status" value="1"/>
</dbReference>
<keyword evidence="7" id="KW-0333">Golgi apparatus</keyword>
<comment type="caution">
    <text evidence="10">The sequence shown here is derived from an EMBL/GenBank/DDBJ whole genome shotgun (WGS) entry which is preliminary data.</text>
</comment>
<evidence type="ECO:0000313" key="10">
    <source>
        <dbReference type="EMBL" id="PIK62802.1"/>
    </source>
</evidence>
<evidence type="ECO:0000256" key="3">
    <source>
        <dbReference type="ARBA" id="ARBA00022679"/>
    </source>
</evidence>
<dbReference type="GO" id="GO:0009247">
    <property type="term" value="P:glycolipid biosynthetic process"/>
    <property type="evidence" value="ECO:0007669"/>
    <property type="project" value="InterPro"/>
</dbReference>
<evidence type="ECO:0000256" key="5">
    <source>
        <dbReference type="ARBA" id="ARBA00022968"/>
    </source>
</evidence>
<proteinExistence type="inferred from homology"/>
<dbReference type="InterPro" id="IPR009729">
    <property type="entry name" value="Gal-3-0_sulfotransfrase"/>
</dbReference>
<keyword evidence="11" id="KW-1185">Reference proteome</keyword>
<name>A0A2G8LRF6_STIJA</name>
<keyword evidence="4" id="KW-0812">Transmembrane</keyword>